<dbReference type="SUPFAM" id="SSF56112">
    <property type="entry name" value="Protein kinase-like (PK-like)"/>
    <property type="match status" value="1"/>
</dbReference>
<dbReference type="CDD" id="cd05120">
    <property type="entry name" value="APH_ChoK_like"/>
    <property type="match status" value="1"/>
</dbReference>
<dbReference type="PANTHER" id="PTHR21310:SF58">
    <property type="entry name" value="AMINOGLYCOSIDE PHOSPHOTRANSFERASE DOMAIN-CONTAINING PROTEIN"/>
    <property type="match status" value="1"/>
</dbReference>
<sequence length="266" mass="30327">MSTTPDLPKERVITQEEFDNAVKLGGKFAPVFKVDEKTVVKTSDMTQLGEAAAMKMVREKTTIPVPEDQNVYTDPTTGDVPIVMDFIEGDCLLDVWDTYDNDQKQQIIEQLHSYFAQLRELKGSFIGSVDGKFCFDQVFDQDIGGHGPYEDEASFNEGLVKALKNTMISGWGDTVCDMVLAMKDHEIVFTHGDISPRNILVKDCNIVSVLDWEYSGYYPEYWEYAKAFFRPAWEKSWIKDRAVNKILKPYPLENAICQHVFSFGAW</sequence>
<dbReference type="Proteomes" id="UP000245464">
    <property type="component" value="Chromosome 5"/>
</dbReference>
<gene>
    <name evidence="3" type="ORF">Ptr86124_012717</name>
    <name evidence="2" type="ORF">PtrM4_104300</name>
</gene>
<keyword evidence="5" id="KW-1185">Reference proteome</keyword>
<organism evidence="3 5">
    <name type="scientific">Pyrenophora tritici-repentis</name>
    <dbReference type="NCBI Taxonomy" id="45151"/>
    <lineage>
        <taxon>Eukaryota</taxon>
        <taxon>Fungi</taxon>
        <taxon>Dikarya</taxon>
        <taxon>Ascomycota</taxon>
        <taxon>Pezizomycotina</taxon>
        <taxon>Dothideomycetes</taxon>
        <taxon>Pleosporomycetidae</taxon>
        <taxon>Pleosporales</taxon>
        <taxon>Pleosporineae</taxon>
        <taxon>Pleosporaceae</taxon>
        <taxon>Pyrenophora</taxon>
    </lineage>
</organism>
<evidence type="ECO:0000313" key="3">
    <source>
        <dbReference type="EMBL" id="KAI1508229.1"/>
    </source>
</evidence>
<dbReference type="InterPro" id="IPR011009">
    <property type="entry name" value="Kinase-like_dom_sf"/>
</dbReference>
<dbReference type="Proteomes" id="UP000249757">
    <property type="component" value="Unassembled WGS sequence"/>
</dbReference>
<reference evidence="5" key="4">
    <citation type="journal article" date="2022" name="Microb. Genom.">
        <title>A global pangenome for the wheat fungal pathogen Pyrenophora tritici-repentis and prediction of effector protein structural homology.</title>
        <authorList>
            <person name="Moolhuijzen P.M."/>
            <person name="See P.T."/>
            <person name="Shi G."/>
            <person name="Powell H.R."/>
            <person name="Cockram J."/>
            <person name="Jorgensen L.N."/>
            <person name="Benslimane H."/>
            <person name="Strelkov S.E."/>
            <person name="Turner J."/>
            <person name="Liu Z."/>
            <person name="Moffat C.S."/>
        </authorList>
    </citation>
    <scope>NUCLEOTIDE SEQUENCE [LARGE SCALE GENOMIC DNA]</scope>
</reference>
<dbReference type="InterPro" id="IPR002575">
    <property type="entry name" value="Aminoglycoside_PTrfase"/>
</dbReference>
<evidence type="ECO:0000313" key="4">
    <source>
        <dbReference type="Proteomes" id="UP000245464"/>
    </source>
</evidence>
<dbReference type="AlphaFoldDB" id="A0A2W1CV57"/>
<reference evidence="3" key="3">
    <citation type="journal article" date="2022" name="bioRxiv">
        <title>A global pangenome for the wheat fungal pathogen Pyrenophora tritici-repentis and prediction of effector protein structural homology.</title>
        <authorList>
            <person name="Moolhuijzen P."/>
            <person name="See P.T."/>
            <person name="Shi G."/>
            <person name="Powell H.R."/>
            <person name="Cockram J."/>
            <person name="Jorgensen L.N."/>
            <person name="Benslimane H."/>
            <person name="Strelkov S.E."/>
            <person name="Turner J."/>
            <person name="Liu Z."/>
            <person name="Moffat C.S."/>
        </authorList>
    </citation>
    <scope>NUCLEOTIDE SEQUENCE</scope>
    <source>
        <strain evidence="3">86-124</strain>
    </source>
</reference>
<comment type="caution">
    <text evidence="3">The sequence shown here is derived from an EMBL/GenBank/DDBJ whole genome shotgun (WGS) entry which is preliminary data.</text>
</comment>
<dbReference type="OMA" id="FIGCIDG"/>
<dbReference type="EMBL" id="NRDI02000027">
    <property type="protein sequence ID" value="KAI1508229.1"/>
    <property type="molecule type" value="Genomic_DNA"/>
</dbReference>
<feature type="domain" description="Aminoglycoside phosphotransferase" evidence="1">
    <location>
        <begin position="50"/>
        <end position="235"/>
    </location>
</feature>
<reference evidence="2 4" key="1">
    <citation type="journal article" date="2018" name="BMC Genomics">
        <title>Comparative genomics of the wheat fungal pathogen Pyrenophora tritici-repentis reveals chromosomal variations and genome plasticity.</title>
        <authorList>
            <person name="Moolhuijzen P."/>
            <person name="See P.T."/>
            <person name="Hane J.K."/>
            <person name="Shi G."/>
            <person name="Liu Z."/>
            <person name="Oliver R.P."/>
            <person name="Moffat C.S."/>
        </authorList>
    </citation>
    <scope>NUCLEOTIDE SEQUENCE [LARGE SCALE GENOMIC DNA]</scope>
    <source>
        <strain evidence="2">M4</strain>
    </source>
</reference>
<dbReference type="Pfam" id="PF01636">
    <property type="entry name" value="APH"/>
    <property type="match status" value="1"/>
</dbReference>
<dbReference type="Gene3D" id="3.90.1200.10">
    <property type="match status" value="1"/>
</dbReference>
<accession>A0A2W1CV57</accession>
<reference evidence="3" key="2">
    <citation type="submission" date="2021-05" db="EMBL/GenBank/DDBJ databases">
        <authorList>
            <person name="Moolhuijzen P.M."/>
            <person name="Moffat C.S."/>
        </authorList>
    </citation>
    <scope>NUCLEOTIDE SEQUENCE</scope>
    <source>
        <strain evidence="3">86-124</strain>
    </source>
</reference>
<dbReference type="InterPro" id="IPR051678">
    <property type="entry name" value="AGP_Transferase"/>
</dbReference>
<dbReference type="EMBL" id="NQIK02000005">
    <property type="protein sequence ID" value="KAF7570428.1"/>
    <property type="molecule type" value="Genomic_DNA"/>
</dbReference>
<proteinExistence type="predicted"/>
<keyword evidence="2" id="KW-0808">Transferase</keyword>
<protein>
    <submittedName>
        <fullName evidence="2">Aminoglycoside phosphotransferase</fullName>
    </submittedName>
    <submittedName>
        <fullName evidence="3">Phosphotransferase enzyme family protein</fullName>
    </submittedName>
</protein>
<evidence type="ECO:0000313" key="5">
    <source>
        <dbReference type="Proteomes" id="UP000249757"/>
    </source>
</evidence>
<name>A0A2W1CV57_9PLEO</name>
<dbReference type="OrthoDB" id="2906425at2759"/>
<dbReference type="PANTHER" id="PTHR21310">
    <property type="entry name" value="AMINOGLYCOSIDE PHOSPHOTRANSFERASE-RELATED-RELATED"/>
    <property type="match status" value="1"/>
</dbReference>
<dbReference type="GO" id="GO:0016740">
    <property type="term" value="F:transferase activity"/>
    <property type="evidence" value="ECO:0007669"/>
    <property type="project" value="UniProtKB-KW"/>
</dbReference>
<evidence type="ECO:0000313" key="2">
    <source>
        <dbReference type="EMBL" id="KAF7570428.1"/>
    </source>
</evidence>
<evidence type="ECO:0000259" key="1">
    <source>
        <dbReference type="Pfam" id="PF01636"/>
    </source>
</evidence>